<dbReference type="Proteomes" id="UP000270856">
    <property type="component" value="Unassembled WGS sequence"/>
</dbReference>
<proteinExistence type="predicted"/>
<evidence type="ECO:0000313" key="1">
    <source>
        <dbReference type="EMBL" id="RPD99622.1"/>
    </source>
</evidence>
<comment type="caution">
    <text evidence="1">The sequence shown here is derived from an EMBL/GenBank/DDBJ whole genome shotgun (WGS) entry which is preliminary data.</text>
</comment>
<sequence>MEKNNKEELTYVLFGAEAIQIYKISLDMLLSSVHLNYKVGAYNDVKTFVKESEKWDDFIEINKNDYIKLKKKGLEKPSIEHSKKNNSKPSIFNLFK</sequence>
<evidence type="ECO:0000313" key="2">
    <source>
        <dbReference type="Proteomes" id="UP000270856"/>
    </source>
</evidence>
<keyword evidence="2" id="KW-1185">Reference proteome</keyword>
<organism evidence="1 2">
    <name type="scientific">Aureibaculum marinum</name>
    <dbReference type="NCBI Taxonomy" id="2487930"/>
    <lineage>
        <taxon>Bacteria</taxon>
        <taxon>Pseudomonadati</taxon>
        <taxon>Bacteroidota</taxon>
        <taxon>Flavobacteriia</taxon>
        <taxon>Flavobacteriales</taxon>
        <taxon>Flavobacteriaceae</taxon>
        <taxon>Aureibaculum</taxon>
    </lineage>
</organism>
<dbReference type="EMBL" id="RPFJ01000003">
    <property type="protein sequence ID" value="RPD99622.1"/>
    <property type="molecule type" value="Genomic_DNA"/>
</dbReference>
<dbReference type="AlphaFoldDB" id="A0A3N4NTA8"/>
<protein>
    <submittedName>
        <fullName evidence="1">Uncharacterized protein</fullName>
    </submittedName>
</protein>
<gene>
    <name evidence="1" type="ORF">EGM88_03505</name>
</gene>
<dbReference type="OrthoDB" id="1446361at2"/>
<name>A0A3N4NTA8_9FLAO</name>
<dbReference type="RefSeq" id="WP_123896587.1">
    <property type="nucleotide sequence ID" value="NZ_RPFJ01000003.1"/>
</dbReference>
<reference evidence="1 2" key="1">
    <citation type="submission" date="2018-11" db="EMBL/GenBank/DDBJ databases">
        <title>Aureibaculum marinum gen. nov., sp. nov., a member of the family Flavobacteriaceae isolated from the Bohai Sea.</title>
        <authorList>
            <person name="Ji X."/>
        </authorList>
    </citation>
    <scope>NUCLEOTIDE SEQUENCE [LARGE SCALE GENOMIC DNA]</scope>
    <source>
        <strain evidence="1 2">BH-SD17</strain>
    </source>
</reference>
<accession>A0A3N4NTA8</accession>